<name>A0A0E9R622_ANGAN</name>
<dbReference type="AlphaFoldDB" id="A0A0E9R622"/>
<sequence>MHTSAATFDISTTVHACFLLNFSMMLGTHTDFLLIIVVFQTAVSGDC</sequence>
<evidence type="ECO:0000313" key="1">
    <source>
        <dbReference type="EMBL" id="JAH23910.1"/>
    </source>
</evidence>
<proteinExistence type="predicted"/>
<protein>
    <submittedName>
        <fullName evidence="1">Uncharacterized protein</fullName>
    </submittedName>
</protein>
<dbReference type="EMBL" id="GBXM01084667">
    <property type="protein sequence ID" value="JAH23910.1"/>
    <property type="molecule type" value="Transcribed_RNA"/>
</dbReference>
<accession>A0A0E9R622</accession>
<organism evidence="1">
    <name type="scientific">Anguilla anguilla</name>
    <name type="common">European freshwater eel</name>
    <name type="synonym">Muraena anguilla</name>
    <dbReference type="NCBI Taxonomy" id="7936"/>
    <lineage>
        <taxon>Eukaryota</taxon>
        <taxon>Metazoa</taxon>
        <taxon>Chordata</taxon>
        <taxon>Craniata</taxon>
        <taxon>Vertebrata</taxon>
        <taxon>Euteleostomi</taxon>
        <taxon>Actinopterygii</taxon>
        <taxon>Neopterygii</taxon>
        <taxon>Teleostei</taxon>
        <taxon>Anguilliformes</taxon>
        <taxon>Anguillidae</taxon>
        <taxon>Anguilla</taxon>
    </lineage>
</organism>
<reference evidence="1" key="1">
    <citation type="submission" date="2014-11" db="EMBL/GenBank/DDBJ databases">
        <authorList>
            <person name="Amaro Gonzalez C."/>
        </authorList>
    </citation>
    <scope>NUCLEOTIDE SEQUENCE</scope>
</reference>
<reference evidence="1" key="2">
    <citation type="journal article" date="2015" name="Fish Shellfish Immunol.">
        <title>Early steps in the European eel (Anguilla anguilla)-Vibrio vulnificus interaction in the gills: Role of the RtxA13 toxin.</title>
        <authorList>
            <person name="Callol A."/>
            <person name="Pajuelo D."/>
            <person name="Ebbesson L."/>
            <person name="Teles M."/>
            <person name="MacKenzie S."/>
            <person name="Amaro C."/>
        </authorList>
    </citation>
    <scope>NUCLEOTIDE SEQUENCE</scope>
</reference>